<dbReference type="Proteomes" id="UP001277761">
    <property type="component" value="Unassembled WGS sequence"/>
</dbReference>
<dbReference type="InterPro" id="IPR033116">
    <property type="entry name" value="TRYPSIN_SER"/>
</dbReference>
<dbReference type="SMART" id="SM00020">
    <property type="entry name" value="Tryp_SPc"/>
    <property type="match status" value="1"/>
</dbReference>
<evidence type="ECO:0000313" key="9">
    <source>
        <dbReference type="Proteomes" id="UP001277761"/>
    </source>
</evidence>
<dbReference type="PROSITE" id="PS00134">
    <property type="entry name" value="TRYPSIN_HIS"/>
    <property type="match status" value="1"/>
</dbReference>
<evidence type="ECO:0000256" key="3">
    <source>
        <dbReference type="ARBA" id="ARBA00022670"/>
    </source>
</evidence>
<reference evidence="8 9" key="1">
    <citation type="submission" date="2023-11" db="EMBL/GenBank/DDBJ databases">
        <authorList>
            <person name="Xu M."/>
            <person name="Jiang T."/>
        </authorList>
    </citation>
    <scope>NUCLEOTIDE SEQUENCE [LARGE SCALE GENOMIC DNA]</scope>
    <source>
        <strain evidence="8 9">SD</strain>
    </source>
</reference>
<dbReference type="InterPro" id="IPR018114">
    <property type="entry name" value="TRYPSIN_HIS"/>
</dbReference>
<dbReference type="Pfam" id="PF00089">
    <property type="entry name" value="Trypsin"/>
    <property type="match status" value="1"/>
</dbReference>
<evidence type="ECO:0000256" key="4">
    <source>
        <dbReference type="ARBA" id="ARBA00022801"/>
    </source>
</evidence>
<dbReference type="GO" id="GO:0006508">
    <property type="term" value="P:proteolysis"/>
    <property type="evidence" value="ECO:0007669"/>
    <property type="project" value="UniProtKB-KW"/>
</dbReference>
<evidence type="ECO:0000256" key="1">
    <source>
        <dbReference type="ARBA" id="ARBA00004613"/>
    </source>
</evidence>
<keyword evidence="5" id="KW-1015">Disulfide bond</keyword>
<keyword evidence="3 6" id="KW-0645">Protease</keyword>
<dbReference type="InterPro" id="IPR001314">
    <property type="entry name" value="Peptidase_S1A"/>
</dbReference>
<keyword evidence="9" id="KW-1185">Reference proteome</keyword>
<evidence type="ECO:0000259" key="7">
    <source>
        <dbReference type="PROSITE" id="PS50240"/>
    </source>
</evidence>
<evidence type="ECO:0000256" key="2">
    <source>
        <dbReference type="ARBA" id="ARBA00022525"/>
    </source>
</evidence>
<evidence type="ECO:0000256" key="6">
    <source>
        <dbReference type="RuleBase" id="RU363034"/>
    </source>
</evidence>
<dbReference type="SUPFAM" id="SSF50494">
    <property type="entry name" value="Trypsin-like serine proteases"/>
    <property type="match status" value="1"/>
</dbReference>
<dbReference type="InterPro" id="IPR043504">
    <property type="entry name" value="Peptidase_S1_PA_chymotrypsin"/>
</dbReference>
<dbReference type="GO" id="GO:0008233">
    <property type="term" value="F:peptidase activity"/>
    <property type="evidence" value="ECO:0007669"/>
    <property type="project" value="UniProtKB-KW"/>
</dbReference>
<evidence type="ECO:0000256" key="5">
    <source>
        <dbReference type="ARBA" id="ARBA00023157"/>
    </source>
</evidence>
<keyword evidence="2" id="KW-0964">Secreted</keyword>
<name>A0ABU4VKG5_9ACTN</name>
<dbReference type="PANTHER" id="PTHR24264:SF65">
    <property type="entry name" value="SRCR DOMAIN-CONTAINING PROTEIN"/>
    <property type="match status" value="1"/>
</dbReference>
<evidence type="ECO:0000313" key="8">
    <source>
        <dbReference type="EMBL" id="MDX8152320.1"/>
    </source>
</evidence>
<feature type="domain" description="Peptidase S1" evidence="7">
    <location>
        <begin position="53"/>
        <end position="326"/>
    </location>
</feature>
<dbReference type="Gene3D" id="2.40.10.10">
    <property type="entry name" value="Trypsin-like serine proteases"/>
    <property type="match status" value="2"/>
</dbReference>
<dbReference type="InterPro" id="IPR001254">
    <property type="entry name" value="Trypsin_dom"/>
</dbReference>
<organism evidence="8 9">
    <name type="scientific">Patulibacter brassicae</name>
    <dbReference type="NCBI Taxonomy" id="1705717"/>
    <lineage>
        <taxon>Bacteria</taxon>
        <taxon>Bacillati</taxon>
        <taxon>Actinomycetota</taxon>
        <taxon>Thermoleophilia</taxon>
        <taxon>Solirubrobacterales</taxon>
        <taxon>Patulibacteraceae</taxon>
        <taxon>Patulibacter</taxon>
    </lineage>
</organism>
<dbReference type="PROSITE" id="PS00135">
    <property type="entry name" value="TRYPSIN_SER"/>
    <property type="match status" value="1"/>
</dbReference>
<keyword evidence="4 6" id="KW-0378">Hydrolase</keyword>
<dbReference type="PRINTS" id="PR00722">
    <property type="entry name" value="CHYMOTRYPSIN"/>
</dbReference>
<keyword evidence="6" id="KW-0720">Serine protease</keyword>
<dbReference type="PROSITE" id="PS50240">
    <property type="entry name" value="TRYPSIN_DOM"/>
    <property type="match status" value="1"/>
</dbReference>
<dbReference type="PANTHER" id="PTHR24264">
    <property type="entry name" value="TRYPSIN-RELATED"/>
    <property type="match status" value="1"/>
</dbReference>
<sequence length="464" mass="47689">MQLAGPSFVASRRSPSWGSRRALLLAVLATIVASLLAGLPDGASADARATARVVNGGAISAASAPYQVVLWNPRRYPDASLNTPYNTQFCGGTIIGPRTVVTAAHCVDDDRTGTISTSAVRVLGGIATMPRSTVLPSDAVGSAVSAIRLYDENGDGRSDFDKRTMRGDIAVLTLTGALYSGTPATRAKVAPLALPSGDVAAGTTSQVSGWGGVLAQPVGGSAKQDYPGELRAGLVQLLSPVLCAARYAAAGVTLTDTMLCATTDARPTVDACQGDSGGPLAAAQNGVAVLVGVVSYGIGCALPQFPGLYTRVAHAQISAFVRRELGAAPTGPGDAVASEATTDAGAAGDDAIAPTARVRSRSCDARRCIVRVRVSDPLPSSGIASVTGTLRWTAQAACGRGARRTTCRRTRTRTLRGHHRAGAIWQIRTPRLTGATYRLAVRADDVAGNVSSGTSRTTLRRRSR</sequence>
<dbReference type="InterPro" id="IPR009003">
    <property type="entry name" value="Peptidase_S1_PA"/>
</dbReference>
<dbReference type="CDD" id="cd00190">
    <property type="entry name" value="Tryp_SPc"/>
    <property type="match status" value="1"/>
</dbReference>
<accession>A0ABU4VKG5</accession>
<dbReference type="RefSeq" id="WP_319954474.1">
    <property type="nucleotide sequence ID" value="NZ_JAXAVX010000005.1"/>
</dbReference>
<protein>
    <submittedName>
        <fullName evidence="8">Serine protease</fullName>
    </submittedName>
</protein>
<comment type="caution">
    <text evidence="8">The sequence shown here is derived from an EMBL/GenBank/DDBJ whole genome shotgun (WGS) entry which is preliminary data.</text>
</comment>
<gene>
    <name evidence="8" type="ORF">SK069_11985</name>
</gene>
<dbReference type="EMBL" id="JAXAVX010000005">
    <property type="protein sequence ID" value="MDX8152320.1"/>
    <property type="molecule type" value="Genomic_DNA"/>
</dbReference>
<proteinExistence type="predicted"/>
<dbReference type="InterPro" id="IPR050127">
    <property type="entry name" value="Serine_Proteases_S1"/>
</dbReference>
<comment type="subcellular location">
    <subcellularLocation>
        <location evidence="1">Secreted</location>
    </subcellularLocation>
</comment>